<dbReference type="GO" id="GO:0042167">
    <property type="term" value="P:heme catabolic process"/>
    <property type="evidence" value="ECO:0007669"/>
    <property type="project" value="TreeGrafter"/>
</dbReference>
<evidence type="ECO:0000256" key="4">
    <source>
        <dbReference type="PIRSR" id="PIRSR000343-1"/>
    </source>
</evidence>
<gene>
    <name evidence="6" type="ORF">IW245_005768</name>
</gene>
<sequence length="215" mass="23870">MFSADLRAATWSEHQNAESTAYLDALMRGQLTLGQYGDMVAQHYFAYLVLEEAARAMRTDPVGAAFAIPELDRVPALEADLTYLYGATWAERIAPNPATVRYCARLREVCFDWPGGFVAHHYTRYLGDLSGGQFIRRSVARIYGLTDNGVAFYDFPELGDLQEFKTRYREALDTAPWSGEERGRIVAETLVAYQLNTEVLADLGAAVGPVADRAA</sequence>
<dbReference type="InterPro" id="IPR002051">
    <property type="entry name" value="Haem_Oase"/>
</dbReference>
<dbReference type="GO" id="GO:0004392">
    <property type="term" value="F:heme oxygenase (decyclizing) activity"/>
    <property type="evidence" value="ECO:0007669"/>
    <property type="project" value="UniProtKB-EC"/>
</dbReference>
<dbReference type="GO" id="GO:0046872">
    <property type="term" value="F:metal ion binding"/>
    <property type="evidence" value="ECO:0007669"/>
    <property type="project" value="UniProtKB-KW"/>
</dbReference>
<dbReference type="RefSeq" id="WP_197006216.1">
    <property type="nucleotide sequence ID" value="NZ_BONS01000008.1"/>
</dbReference>
<keyword evidence="6" id="KW-0560">Oxidoreductase</keyword>
<dbReference type="Pfam" id="PF01126">
    <property type="entry name" value="Heme_oxygenase"/>
    <property type="match status" value="1"/>
</dbReference>
<evidence type="ECO:0000256" key="5">
    <source>
        <dbReference type="PIRSR" id="PIRSR000343-2"/>
    </source>
</evidence>
<dbReference type="Gene3D" id="1.20.910.10">
    <property type="entry name" value="Heme oxygenase-like"/>
    <property type="match status" value="1"/>
</dbReference>
<keyword evidence="7" id="KW-1185">Reference proteome</keyword>
<evidence type="ECO:0000313" key="6">
    <source>
        <dbReference type="EMBL" id="MBG6139574.1"/>
    </source>
</evidence>
<feature type="binding site" description="axial binding residue" evidence="5">
    <location>
        <position position="14"/>
    </location>
    <ligand>
        <name>heme b</name>
        <dbReference type="ChEBI" id="CHEBI:60344"/>
    </ligand>
    <ligandPart>
        <name>Fe</name>
        <dbReference type="ChEBI" id="CHEBI:18248"/>
    </ligandPart>
</feature>
<dbReference type="EC" id="1.14.14.18" evidence="6"/>
<dbReference type="SUPFAM" id="SSF48613">
    <property type="entry name" value="Heme oxygenase-like"/>
    <property type="match status" value="1"/>
</dbReference>
<evidence type="ECO:0000256" key="3">
    <source>
        <dbReference type="ARBA" id="ARBA00023004"/>
    </source>
</evidence>
<evidence type="ECO:0000256" key="2">
    <source>
        <dbReference type="ARBA" id="ARBA00022723"/>
    </source>
</evidence>
<accession>A0A8J7GVX1</accession>
<dbReference type="PIRSF" id="PIRSF000343">
    <property type="entry name" value="Haem_Oase"/>
    <property type="match status" value="1"/>
</dbReference>
<dbReference type="CDD" id="cd19165">
    <property type="entry name" value="HemeO"/>
    <property type="match status" value="1"/>
</dbReference>
<dbReference type="GO" id="GO:0006788">
    <property type="term" value="P:heme oxidation"/>
    <property type="evidence" value="ECO:0007669"/>
    <property type="project" value="InterPro"/>
</dbReference>
<dbReference type="InterPro" id="IPR016053">
    <property type="entry name" value="Haem_Oase-like"/>
</dbReference>
<feature type="binding site" evidence="4">
    <location>
        <position position="122"/>
    </location>
    <ligand>
        <name>heme b</name>
        <dbReference type="ChEBI" id="CHEBI:60344"/>
    </ligand>
</feature>
<comment type="caution">
    <text evidence="6">The sequence shown here is derived from an EMBL/GenBank/DDBJ whole genome shotgun (WGS) entry which is preliminary data.</text>
</comment>
<name>A0A8J7GVX1_9ACTN</name>
<dbReference type="AlphaFoldDB" id="A0A8J7GVX1"/>
<dbReference type="GO" id="GO:0020037">
    <property type="term" value="F:heme binding"/>
    <property type="evidence" value="ECO:0007669"/>
    <property type="project" value="TreeGrafter"/>
</dbReference>
<evidence type="ECO:0000256" key="1">
    <source>
        <dbReference type="ARBA" id="ARBA00022617"/>
    </source>
</evidence>
<evidence type="ECO:0000313" key="7">
    <source>
        <dbReference type="Proteomes" id="UP000622552"/>
    </source>
</evidence>
<keyword evidence="2 5" id="KW-0479">Metal-binding</keyword>
<reference evidence="6" key="1">
    <citation type="submission" date="2020-11" db="EMBL/GenBank/DDBJ databases">
        <title>Sequencing the genomes of 1000 actinobacteria strains.</title>
        <authorList>
            <person name="Klenk H.-P."/>
        </authorList>
    </citation>
    <scope>NUCLEOTIDE SEQUENCE</scope>
    <source>
        <strain evidence="6">DSM 45356</strain>
    </source>
</reference>
<dbReference type="PANTHER" id="PTHR10720:SF0">
    <property type="entry name" value="HEME OXYGENASE"/>
    <property type="match status" value="1"/>
</dbReference>
<feature type="binding site" evidence="4">
    <location>
        <position position="7"/>
    </location>
    <ligand>
        <name>heme b</name>
        <dbReference type="ChEBI" id="CHEBI:60344"/>
    </ligand>
</feature>
<dbReference type="EMBL" id="JADOUF010000001">
    <property type="protein sequence ID" value="MBG6139574.1"/>
    <property type="molecule type" value="Genomic_DNA"/>
</dbReference>
<feature type="binding site" evidence="4">
    <location>
        <position position="169"/>
    </location>
    <ligand>
        <name>heme b</name>
        <dbReference type="ChEBI" id="CHEBI:60344"/>
    </ligand>
</feature>
<dbReference type="InterPro" id="IPR016084">
    <property type="entry name" value="Haem_Oase-like_multi-hlx"/>
</dbReference>
<dbReference type="Proteomes" id="UP000622552">
    <property type="component" value="Unassembled WGS sequence"/>
</dbReference>
<dbReference type="PRINTS" id="PR00088">
    <property type="entry name" value="HAEMOXYGNASE"/>
</dbReference>
<proteinExistence type="predicted"/>
<keyword evidence="3 5" id="KW-0408">Iron</keyword>
<protein>
    <submittedName>
        <fullName evidence="6">Heme oxygenase</fullName>
        <ecNumber evidence="6">1.14.14.18</ecNumber>
    </submittedName>
</protein>
<dbReference type="PANTHER" id="PTHR10720">
    <property type="entry name" value="HEME OXYGENASE"/>
    <property type="match status" value="1"/>
</dbReference>
<dbReference type="GO" id="GO:0006979">
    <property type="term" value="P:response to oxidative stress"/>
    <property type="evidence" value="ECO:0007669"/>
    <property type="project" value="TreeGrafter"/>
</dbReference>
<keyword evidence="1 4" id="KW-0349">Heme</keyword>
<organism evidence="6 7">
    <name type="scientific">Longispora fulva</name>
    <dbReference type="NCBI Taxonomy" id="619741"/>
    <lineage>
        <taxon>Bacteria</taxon>
        <taxon>Bacillati</taxon>
        <taxon>Actinomycetota</taxon>
        <taxon>Actinomycetes</taxon>
        <taxon>Micromonosporales</taxon>
        <taxon>Micromonosporaceae</taxon>
        <taxon>Longispora</taxon>
    </lineage>
</organism>